<gene>
    <name evidence="2" type="ORF">EVAR_49603_1</name>
</gene>
<dbReference type="Proteomes" id="UP000299102">
    <property type="component" value="Unassembled WGS sequence"/>
</dbReference>
<dbReference type="OrthoDB" id="10042427at2759"/>
<accession>A0A4C1Y099</accession>
<evidence type="ECO:0000256" key="1">
    <source>
        <dbReference type="SAM" id="MobiDB-lite"/>
    </source>
</evidence>
<dbReference type="AlphaFoldDB" id="A0A4C1Y099"/>
<feature type="region of interest" description="Disordered" evidence="1">
    <location>
        <begin position="235"/>
        <end position="285"/>
    </location>
</feature>
<comment type="caution">
    <text evidence="2">The sequence shown here is derived from an EMBL/GenBank/DDBJ whole genome shotgun (WGS) entry which is preliminary data.</text>
</comment>
<evidence type="ECO:0008006" key="4">
    <source>
        <dbReference type="Google" id="ProtNLM"/>
    </source>
</evidence>
<dbReference type="InterPro" id="IPR036397">
    <property type="entry name" value="RNaseH_sf"/>
</dbReference>
<sequence>MESRTGARSGSWLMTSSIDVEDKRIRWEFWRKEDSFMLNKAQLKAGSETGRRMHDPERKRQPTALLFRNEPTSTKTKQAKSAGKIPMASFFFLRQLYMVSVCLRDQSSINARRYVTKCSPEFFTAVSSERSNTSLCDLMLHHDNASVHSTLKIRDFLDSTSVKLMSYPSYSPDGAVGQVKLARLRKQRVPGPQTQNKFSKITSVAKFVLGLRVQGPQLQRVLAPASALCPRALRDLRQRTSPPRTGPPCSSLKLSRVGRAPQEVNEQGKGARRGRQGYGRSPRVA</sequence>
<name>A0A4C1Y099_EUMVA</name>
<protein>
    <recommendedName>
        <fullName evidence="4">Mariner Mos1 transposase</fullName>
    </recommendedName>
</protein>
<evidence type="ECO:0000313" key="2">
    <source>
        <dbReference type="EMBL" id="GBP69316.1"/>
    </source>
</evidence>
<organism evidence="2 3">
    <name type="scientific">Eumeta variegata</name>
    <name type="common">Bagworm moth</name>
    <name type="synonym">Eumeta japonica</name>
    <dbReference type="NCBI Taxonomy" id="151549"/>
    <lineage>
        <taxon>Eukaryota</taxon>
        <taxon>Metazoa</taxon>
        <taxon>Ecdysozoa</taxon>
        <taxon>Arthropoda</taxon>
        <taxon>Hexapoda</taxon>
        <taxon>Insecta</taxon>
        <taxon>Pterygota</taxon>
        <taxon>Neoptera</taxon>
        <taxon>Endopterygota</taxon>
        <taxon>Lepidoptera</taxon>
        <taxon>Glossata</taxon>
        <taxon>Ditrysia</taxon>
        <taxon>Tineoidea</taxon>
        <taxon>Psychidae</taxon>
        <taxon>Oiketicinae</taxon>
        <taxon>Eumeta</taxon>
    </lineage>
</organism>
<feature type="compositionally biased region" description="Basic and acidic residues" evidence="1">
    <location>
        <begin position="49"/>
        <end position="60"/>
    </location>
</feature>
<dbReference type="GO" id="GO:0003676">
    <property type="term" value="F:nucleic acid binding"/>
    <property type="evidence" value="ECO:0007669"/>
    <property type="project" value="InterPro"/>
</dbReference>
<proteinExistence type="predicted"/>
<evidence type="ECO:0000313" key="3">
    <source>
        <dbReference type="Proteomes" id="UP000299102"/>
    </source>
</evidence>
<dbReference type="Gene3D" id="3.30.420.10">
    <property type="entry name" value="Ribonuclease H-like superfamily/Ribonuclease H"/>
    <property type="match status" value="1"/>
</dbReference>
<dbReference type="EMBL" id="BGZK01001037">
    <property type="protein sequence ID" value="GBP69316.1"/>
    <property type="molecule type" value="Genomic_DNA"/>
</dbReference>
<feature type="region of interest" description="Disordered" evidence="1">
    <location>
        <begin position="45"/>
        <end position="79"/>
    </location>
</feature>
<reference evidence="2 3" key="1">
    <citation type="journal article" date="2019" name="Commun. Biol.">
        <title>The bagworm genome reveals a unique fibroin gene that provides high tensile strength.</title>
        <authorList>
            <person name="Kono N."/>
            <person name="Nakamura H."/>
            <person name="Ohtoshi R."/>
            <person name="Tomita M."/>
            <person name="Numata K."/>
            <person name="Arakawa K."/>
        </authorList>
    </citation>
    <scope>NUCLEOTIDE SEQUENCE [LARGE SCALE GENOMIC DNA]</scope>
</reference>
<keyword evidence="3" id="KW-1185">Reference proteome</keyword>